<dbReference type="CDD" id="cd18787">
    <property type="entry name" value="SF2_C_DEAD"/>
    <property type="match status" value="1"/>
</dbReference>
<dbReference type="CDD" id="cd00268">
    <property type="entry name" value="DEADc"/>
    <property type="match status" value="1"/>
</dbReference>
<evidence type="ECO:0000256" key="5">
    <source>
        <dbReference type="ARBA" id="ARBA00038437"/>
    </source>
</evidence>
<dbReference type="PROSITE" id="PS51194">
    <property type="entry name" value="HELICASE_CTER"/>
    <property type="match status" value="1"/>
</dbReference>
<feature type="domain" description="Helicase ATP-binding" evidence="9">
    <location>
        <begin position="35"/>
        <end position="212"/>
    </location>
</feature>
<dbReference type="EMBL" id="BMZS01000002">
    <property type="protein sequence ID" value="GHD43231.1"/>
    <property type="molecule type" value="Genomic_DNA"/>
</dbReference>
<feature type="compositionally biased region" description="Basic and acidic residues" evidence="8">
    <location>
        <begin position="435"/>
        <end position="450"/>
    </location>
</feature>
<feature type="domain" description="DEAD-box RNA helicase Q" evidence="11">
    <location>
        <begin position="4"/>
        <end position="32"/>
    </location>
</feature>
<dbReference type="SMART" id="SM00487">
    <property type="entry name" value="DEXDc"/>
    <property type="match status" value="1"/>
</dbReference>
<dbReference type="PROSITE" id="PS00039">
    <property type="entry name" value="DEAD_ATP_HELICASE"/>
    <property type="match status" value="1"/>
</dbReference>
<proteinExistence type="inferred from homology"/>
<evidence type="ECO:0000259" key="9">
    <source>
        <dbReference type="PROSITE" id="PS51192"/>
    </source>
</evidence>
<feature type="domain" description="Helicase C-terminal" evidence="10">
    <location>
        <begin position="238"/>
        <end position="386"/>
    </location>
</feature>
<dbReference type="SUPFAM" id="SSF52540">
    <property type="entry name" value="P-loop containing nucleoside triphosphate hydrolases"/>
    <property type="match status" value="1"/>
</dbReference>
<dbReference type="PANTHER" id="PTHR47959:SF13">
    <property type="entry name" value="ATP-DEPENDENT RNA HELICASE RHLE"/>
    <property type="match status" value="1"/>
</dbReference>
<evidence type="ECO:0000256" key="6">
    <source>
        <dbReference type="PROSITE-ProRule" id="PRU00552"/>
    </source>
</evidence>
<evidence type="ECO:0000256" key="3">
    <source>
        <dbReference type="ARBA" id="ARBA00022806"/>
    </source>
</evidence>
<feature type="region of interest" description="Disordered" evidence="8">
    <location>
        <begin position="383"/>
        <end position="450"/>
    </location>
</feature>
<dbReference type="SMART" id="SM00490">
    <property type="entry name" value="HELICc"/>
    <property type="match status" value="1"/>
</dbReference>
<keyword evidence="13" id="KW-1185">Reference proteome</keyword>
<keyword evidence="2 7" id="KW-0378">Hydrolase</keyword>
<comment type="caution">
    <text evidence="12">The sequence shown here is derived from an EMBL/GenBank/DDBJ whole genome shotgun (WGS) entry which is preliminary data.</text>
</comment>
<sequence length="450" mass="48836">MTVQDFRGLGLADAILRTAATCGFDTPTPIQVGAIPPLMAGRDLLGLAQTGTGKTAAFTLPMLHRLAAEGARDKRIPKAPRALILTPTRELAVQIAGTVETFGRPLGLRQALVHGGVSARPQAVALQRGVEVLIATPGRLLDLIDQRAVFLDRIEYFVLDEADRMLDLGFVRDVRRIAALVPAERQTALFSATMPPSIEELAASLLRKPERVEITPTTTPIERIRQSVMFVDRPNKRALLARLLAAPEVSRAIVFVRTKHGVDRVVDSLRRAGLQAEGLHGNKSQGARQTALDAFKRGRLPILVATDIAARGIDVHEVSHVVNMDMPDVPETYVHRIGRTARAGADGVAVSFCETEEIGNLMAIESATRRKIEVDAGHEFHDGGIEAEYRSGRRPPVAASQRARRTNAGNGNGGRPKQNGQKQRPGRPQGQQRSGNDRLRRRAAEARPSA</sequence>
<feature type="short sequence motif" description="Q motif" evidence="6">
    <location>
        <begin position="4"/>
        <end position="32"/>
    </location>
</feature>
<comment type="similarity">
    <text evidence="5 7">Belongs to the DEAD box helicase family.</text>
</comment>
<reference evidence="12" key="1">
    <citation type="journal article" date="2014" name="Int. J. Syst. Evol. Microbiol.">
        <title>Complete genome sequence of Corynebacterium casei LMG S-19264T (=DSM 44701T), isolated from a smear-ripened cheese.</title>
        <authorList>
            <consortium name="US DOE Joint Genome Institute (JGI-PGF)"/>
            <person name="Walter F."/>
            <person name="Albersmeier A."/>
            <person name="Kalinowski J."/>
            <person name="Ruckert C."/>
        </authorList>
    </citation>
    <scope>NUCLEOTIDE SEQUENCE</scope>
    <source>
        <strain evidence="12">KCTC 42651</strain>
    </source>
</reference>
<evidence type="ECO:0000313" key="13">
    <source>
        <dbReference type="Proteomes" id="UP000630353"/>
    </source>
</evidence>
<reference evidence="12" key="2">
    <citation type="submission" date="2020-09" db="EMBL/GenBank/DDBJ databases">
        <authorList>
            <person name="Sun Q."/>
            <person name="Kim S."/>
        </authorList>
    </citation>
    <scope>NUCLEOTIDE SEQUENCE</scope>
    <source>
        <strain evidence="12">KCTC 42651</strain>
    </source>
</reference>
<name>A0A918XNX2_9PROT</name>
<dbReference type="InterPro" id="IPR014001">
    <property type="entry name" value="Helicase_ATP-bd"/>
</dbReference>
<evidence type="ECO:0000256" key="1">
    <source>
        <dbReference type="ARBA" id="ARBA00022741"/>
    </source>
</evidence>
<dbReference type="InterPro" id="IPR000629">
    <property type="entry name" value="RNA-helicase_DEAD-box_CS"/>
</dbReference>
<keyword evidence="1 7" id="KW-0547">Nucleotide-binding</keyword>
<evidence type="ECO:0000256" key="7">
    <source>
        <dbReference type="RuleBase" id="RU000492"/>
    </source>
</evidence>
<dbReference type="InterPro" id="IPR044742">
    <property type="entry name" value="DEAD/DEAH_RhlB"/>
</dbReference>
<dbReference type="InterPro" id="IPR011545">
    <property type="entry name" value="DEAD/DEAH_box_helicase_dom"/>
</dbReference>
<dbReference type="GO" id="GO:0005524">
    <property type="term" value="F:ATP binding"/>
    <property type="evidence" value="ECO:0007669"/>
    <property type="project" value="UniProtKB-KW"/>
</dbReference>
<dbReference type="Pfam" id="PF00271">
    <property type="entry name" value="Helicase_C"/>
    <property type="match status" value="1"/>
</dbReference>
<dbReference type="GO" id="GO:0003724">
    <property type="term" value="F:RNA helicase activity"/>
    <property type="evidence" value="ECO:0007669"/>
    <property type="project" value="InterPro"/>
</dbReference>
<dbReference type="Proteomes" id="UP000630353">
    <property type="component" value="Unassembled WGS sequence"/>
</dbReference>
<accession>A0A918XNX2</accession>
<evidence type="ECO:0000259" key="11">
    <source>
        <dbReference type="PROSITE" id="PS51195"/>
    </source>
</evidence>
<keyword evidence="4 7" id="KW-0067">ATP-binding</keyword>
<dbReference type="InterPro" id="IPR014014">
    <property type="entry name" value="RNA_helicase_DEAD_Q_motif"/>
</dbReference>
<dbReference type="AlphaFoldDB" id="A0A918XNX2"/>
<organism evidence="12 13">
    <name type="scientific">Thalassobaculum fulvum</name>
    <dbReference type="NCBI Taxonomy" id="1633335"/>
    <lineage>
        <taxon>Bacteria</taxon>
        <taxon>Pseudomonadati</taxon>
        <taxon>Pseudomonadota</taxon>
        <taxon>Alphaproteobacteria</taxon>
        <taxon>Rhodospirillales</taxon>
        <taxon>Thalassobaculaceae</taxon>
        <taxon>Thalassobaculum</taxon>
    </lineage>
</organism>
<evidence type="ECO:0000256" key="8">
    <source>
        <dbReference type="SAM" id="MobiDB-lite"/>
    </source>
</evidence>
<dbReference type="GO" id="GO:0016787">
    <property type="term" value="F:hydrolase activity"/>
    <property type="evidence" value="ECO:0007669"/>
    <property type="project" value="UniProtKB-KW"/>
</dbReference>
<protein>
    <submittedName>
        <fullName evidence="12">DEAD/DEAH box family ATP-dependent RNA helicase</fullName>
    </submittedName>
</protein>
<dbReference type="InterPro" id="IPR027417">
    <property type="entry name" value="P-loop_NTPase"/>
</dbReference>
<keyword evidence="3 7" id="KW-0347">Helicase</keyword>
<evidence type="ECO:0000259" key="10">
    <source>
        <dbReference type="PROSITE" id="PS51194"/>
    </source>
</evidence>
<dbReference type="GO" id="GO:0003676">
    <property type="term" value="F:nucleic acid binding"/>
    <property type="evidence" value="ECO:0007669"/>
    <property type="project" value="InterPro"/>
</dbReference>
<dbReference type="Gene3D" id="3.40.50.300">
    <property type="entry name" value="P-loop containing nucleotide triphosphate hydrolases"/>
    <property type="match status" value="2"/>
</dbReference>
<evidence type="ECO:0000256" key="4">
    <source>
        <dbReference type="ARBA" id="ARBA00022840"/>
    </source>
</evidence>
<feature type="compositionally biased region" description="Low complexity" evidence="8">
    <location>
        <begin position="418"/>
        <end position="433"/>
    </location>
</feature>
<evidence type="ECO:0000256" key="2">
    <source>
        <dbReference type="ARBA" id="ARBA00022801"/>
    </source>
</evidence>
<dbReference type="PROSITE" id="PS51195">
    <property type="entry name" value="Q_MOTIF"/>
    <property type="match status" value="1"/>
</dbReference>
<dbReference type="InterPro" id="IPR050079">
    <property type="entry name" value="DEAD_box_RNA_helicase"/>
</dbReference>
<dbReference type="GO" id="GO:0005829">
    <property type="term" value="C:cytosol"/>
    <property type="evidence" value="ECO:0007669"/>
    <property type="project" value="TreeGrafter"/>
</dbReference>
<dbReference type="PANTHER" id="PTHR47959">
    <property type="entry name" value="ATP-DEPENDENT RNA HELICASE RHLE-RELATED"/>
    <property type="match status" value="1"/>
</dbReference>
<dbReference type="PROSITE" id="PS51192">
    <property type="entry name" value="HELICASE_ATP_BIND_1"/>
    <property type="match status" value="1"/>
</dbReference>
<gene>
    <name evidence="12" type="ORF">GCM10017083_09070</name>
</gene>
<dbReference type="Pfam" id="PF00270">
    <property type="entry name" value="DEAD"/>
    <property type="match status" value="1"/>
</dbReference>
<dbReference type="InterPro" id="IPR001650">
    <property type="entry name" value="Helicase_C-like"/>
</dbReference>
<dbReference type="RefSeq" id="WP_189987743.1">
    <property type="nucleotide sequence ID" value="NZ_BMZS01000002.1"/>
</dbReference>
<evidence type="ECO:0000313" key="12">
    <source>
        <dbReference type="EMBL" id="GHD43231.1"/>
    </source>
</evidence>